<proteinExistence type="predicted"/>
<dbReference type="AlphaFoldDB" id="A0A834Y3P3"/>
<keyword evidence="2" id="KW-1185">Reference proteome</keyword>
<accession>A0A834Y3P3</accession>
<sequence length="94" mass="11540">MYKFRVLKEELSKCRFDNSRKIRQIQISIEHELEKFKEAEKLQFSLWQETYINNKTNNEIENEKEKEERHLLHEIMAFSNDVKQLKSRLAFYSA</sequence>
<comment type="caution">
    <text evidence="1">The sequence shown here is derived from an EMBL/GenBank/DDBJ whole genome shotgun (WGS) entry which is preliminary data.</text>
</comment>
<protein>
    <submittedName>
        <fullName evidence="1">Uncharacterized protein</fullName>
    </submittedName>
</protein>
<dbReference type="Proteomes" id="UP000639338">
    <property type="component" value="Unassembled WGS sequence"/>
</dbReference>
<reference evidence="1 2" key="1">
    <citation type="submission" date="2020-08" db="EMBL/GenBank/DDBJ databases">
        <title>Aphidius gifuensis genome sequencing and assembly.</title>
        <authorList>
            <person name="Du Z."/>
        </authorList>
    </citation>
    <scope>NUCLEOTIDE SEQUENCE [LARGE SCALE GENOMIC DNA]</scope>
    <source>
        <strain evidence="1">YNYX2018</strain>
        <tissue evidence="1">Adults</tissue>
    </source>
</reference>
<gene>
    <name evidence="1" type="ORF">HCN44_000866</name>
</gene>
<organism evidence="1 2">
    <name type="scientific">Aphidius gifuensis</name>
    <name type="common">Parasitoid wasp</name>
    <dbReference type="NCBI Taxonomy" id="684658"/>
    <lineage>
        <taxon>Eukaryota</taxon>
        <taxon>Metazoa</taxon>
        <taxon>Ecdysozoa</taxon>
        <taxon>Arthropoda</taxon>
        <taxon>Hexapoda</taxon>
        <taxon>Insecta</taxon>
        <taxon>Pterygota</taxon>
        <taxon>Neoptera</taxon>
        <taxon>Endopterygota</taxon>
        <taxon>Hymenoptera</taxon>
        <taxon>Apocrita</taxon>
        <taxon>Ichneumonoidea</taxon>
        <taxon>Braconidae</taxon>
        <taxon>Aphidiinae</taxon>
        <taxon>Aphidius</taxon>
    </lineage>
</organism>
<evidence type="ECO:0000313" key="1">
    <source>
        <dbReference type="EMBL" id="KAF7996172.1"/>
    </source>
</evidence>
<evidence type="ECO:0000313" key="2">
    <source>
        <dbReference type="Proteomes" id="UP000639338"/>
    </source>
</evidence>
<dbReference type="EMBL" id="JACMRX010000001">
    <property type="protein sequence ID" value="KAF7996172.1"/>
    <property type="molecule type" value="Genomic_DNA"/>
</dbReference>
<name>A0A834Y3P3_APHGI</name>